<dbReference type="PROSITE" id="PS00022">
    <property type="entry name" value="EGF_1"/>
    <property type="match status" value="1"/>
</dbReference>
<dbReference type="PROSITE" id="PS50026">
    <property type="entry name" value="EGF_3"/>
    <property type="match status" value="1"/>
</dbReference>
<comment type="caution">
    <text evidence="8">The sequence shown here is derived from an EMBL/GenBank/DDBJ whole genome shotgun (WGS) entry which is preliminary data.</text>
</comment>
<dbReference type="InterPro" id="IPR000742">
    <property type="entry name" value="EGF"/>
</dbReference>
<keyword evidence="3" id="KW-0333">Golgi apparatus</keyword>
<dbReference type="Proteomes" id="UP000650467">
    <property type="component" value="Unassembled WGS sequence"/>
</dbReference>
<keyword evidence="4" id="KW-1015">Disulfide bond</keyword>
<evidence type="ECO:0000256" key="4">
    <source>
        <dbReference type="PROSITE-ProRule" id="PRU00076"/>
    </source>
</evidence>
<evidence type="ECO:0000313" key="9">
    <source>
        <dbReference type="Proteomes" id="UP000650467"/>
    </source>
</evidence>
<dbReference type="PANTHER" id="PTHR11062">
    <property type="entry name" value="EXOSTOSIN HEPARAN SULFATE GLYCOSYLTRANSFERASE -RELATED"/>
    <property type="match status" value="1"/>
</dbReference>
<evidence type="ECO:0000259" key="7">
    <source>
        <dbReference type="PROSITE" id="PS50026"/>
    </source>
</evidence>
<feature type="compositionally biased region" description="Gly residues" evidence="5">
    <location>
        <begin position="625"/>
        <end position="635"/>
    </location>
</feature>
<feature type="disulfide bond" evidence="4">
    <location>
        <begin position="48"/>
        <end position="57"/>
    </location>
</feature>
<feature type="compositionally biased region" description="Gly residues" evidence="5">
    <location>
        <begin position="698"/>
        <end position="713"/>
    </location>
</feature>
<dbReference type="PANTHER" id="PTHR11062:SF376">
    <property type="entry name" value="EXOSTOSIN FAMILY PROTEIN"/>
    <property type="match status" value="1"/>
</dbReference>
<organism evidence="8 9">
    <name type="scientific">Chlamydomonas incerta</name>
    <dbReference type="NCBI Taxonomy" id="51695"/>
    <lineage>
        <taxon>Eukaryota</taxon>
        <taxon>Viridiplantae</taxon>
        <taxon>Chlorophyta</taxon>
        <taxon>core chlorophytes</taxon>
        <taxon>Chlorophyceae</taxon>
        <taxon>CS clade</taxon>
        <taxon>Chlamydomonadales</taxon>
        <taxon>Chlamydomonadaceae</taxon>
        <taxon>Chlamydomonas</taxon>
    </lineage>
</organism>
<dbReference type="GO" id="GO:0016757">
    <property type="term" value="F:glycosyltransferase activity"/>
    <property type="evidence" value="ECO:0007669"/>
    <property type="project" value="InterPro"/>
</dbReference>
<dbReference type="InterPro" id="IPR040911">
    <property type="entry name" value="Exostosin_GT47"/>
</dbReference>
<keyword evidence="9" id="KW-1185">Reference proteome</keyword>
<accession>A0A835VSL1</accession>
<feature type="signal peptide" evidence="6">
    <location>
        <begin position="1"/>
        <end position="25"/>
    </location>
</feature>
<sequence>MITTAAVARLLFVAAVVLHLRCTGARCSAECYKHATCSEAIDGGRCDCPKQLAGPDCSLESELRVSPHEPCLNNCTGRGMCAWGECVCRRGSFGSDCSLSLAADPDGSSSRSSRSSSGSSSTRGRQQPQPPKLQLLAGGATPYTPRRRRPHVYVYDIPHNLSSWHHPKNMDRGLHWLFWQRLLSAGAMTADGEAADWYYIPVKMRSTSDGGRLLEALDYVRRHWPWYDRLQGQRHFVIHTGDLGRGEVPRGVRDATANLSWLHHWGLTQDAPDSGWRAAHRPGKDIVLPIHMGNRYSSRAAGLHPLAPQLPRRSGLLFVGRICGDRSEPDPAAGWPHCASDRNDGYSQGVRQQVHYHHHDRAGFKVASSNPHYGLDLLGYRWCLAPSGGGHGNRQTVVTLAGCMPVVVSDDVLQPFEPEMDWAGFGLRVPHADIPRLHALLEEAEAEEGGAALAARADSLPCAAQHLFWSGVSGAFMQEDGRWDAFEFTLEILRMQQAHPDLDPAQYAARDEQFRTFLYCGEAGEPHGRYGMAAYGRKWRAAWRERYGAASRAVGEAVGVPEDADDEAGWKALYGRGGLEALKRAYGGGAVAAAAAREAAADPAADARRQGREEEVEEVEEGRGRGAASGKGGAVEEGEVEVEVAGGRGVRGRRSGRSGSSGRAGTRGSSNGGGDGRSLLSRWRDLLRASHGGRGKGAKGTGSGTGSGTGRGRGASAAGQAADGEAPAGSGSGSELLPLCSISVWDAEEEACAGGAPGGAACERHPARERDLAGCPRAWP</sequence>
<proteinExistence type="inferred from homology"/>
<feature type="compositionally biased region" description="Basic and acidic residues" evidence="5">
    <location>
        <begin position="762"/>
        <end position="772"/>
    </location>
</feature>
<evidence type="ECO:0000256" key="1">
    <source>
        <dbReference type="ARBA" id="ARBA00004323"/>
    </source>
</evidence>
<dbReference type="OrthoDB" id="1924787at2759"/>
<feature type="region of interest" description="Disordered" evidence="5">
    <location>
        <begin position="753"/>
        <end position="780"/>
    </location>
</feature>
<feature type="compositionally biased region" description="Low complexity" evidence="5">
    <location>
        <begin position="657"/>
        <end position="669"/>
    </location>
</feature>
<dbReference type="GO" id="GO:0000139">
    <property type="term" value="C:Golgi membrane"/>
    <property type="evidence" value="ECO:0007669"/>
    <property type="project" value="UniProtKB-SubCell"/>
</dbReference>
<comment type="caution">
    <text evidence="4">Lacks conserved residue(s) required for the propagation of feature annotation.</text>
</comment>
<name>A0A835VSL1_CHLIN</name>
<feature type="region of interest" description="Disordered" evidence="5">
    <location>
        <begin position="101"/>
        <end position="145"/>
    </location>
</feature>
<protein>
    <recommendedName>
        <fullName evidence="7">EGF-like domain-containing protein</fullName>
    </recommendedName>
</protein>
<evidence type="ECO:0000313" key="8">
    <source>
        <dbReference type="EMBL" id="KAG2423974.1"/>
    </source>
</evidence>
<feature type="domain" description="EGF-like" evidence="7">
    <location>
        <begin position="23"/>
        <end position="58"/>
    </location>
</feature>
<comment type="subcellular location">
    <subcellularLocation>
        <location evidence="1">Golgi apparatus membrane</location>
        <topology evidence="1">Single-pass type II membrane protein</topology>
    </subcellularLocation>
</comment>
<dbReference type="Pfam" id="PF03016">
    <property type="entry name" value="Exostosin_GT47"/>
    <property type="match status" value="1"/>
</dbReference>
<comment type="similarity">
    <text evidence="2">Belongs to the glycosyltransferase 47 family.</text>
</comment>
<gene>
    <name evidence="8" type="ORF">HXX76_014913</name>
</gene>
<dbReference type="AlphaFoldDB" id="A0A835VSL1"/>
<feature type="compositionally biased region" description="Low complexity" evidence="5">
    <location>
        <begin position="714"/>
        <end position="733"/>
    </location>
</feature>
<feature type="region of interest" description="Disordered" evidence="5">
    <location>
        <begin position="602"/>
        <end position="733"/>
    </location>
</feature>
<feature type="compositionally biased region" description="Low complexity" evidence="5">
    <location>
        <begin position="107"/>
        <end position="136"/>
    </location>
</feature>
<feature type="disulfide bond" evidence="4">
    <location>
        <begin position="27"/>
        <end position="37"/>
    </location>
</feature>
<evidence type="ECO:0000256" key="3">
    <source>
        <dbReference type="ARBA" id="ARBA00023034"/>
    </source>
</evidence>
<feature type="chain" id="PRO_5033058891" description="EGF-like domain-containing protein" evidence="6">
    <location>
        <begin position="26"/>
        <end position="780"/>
    </location>
</feature>
<reference evidence="8" key="1">
    <citation type="journal article" date="2020" name="bioRxiv">
        <title>Comparative genomics of Chlamydomonas.</title>
        <authorList>
            <person name="Craig R.J."/>
            <person name="Hasan A.R."/>
            <person name="Ness R.W."/>
            <person name="Keightley P.D."/>
        </authorList>
    </citation>
    <scope>NUCLEOTIDE SEQUENCE</scope>
    <source>
        <strain evidence="8">SAG 7.73</strain>
    </source>
</reference>
<evidence type="ECO:0000256" key="6">
    <source>
        <dbReference type="SAM" id="SignalP"/>
    </source>
</evidence>
<evidence type="ECO:0000256" key="5">
    <source>
        <dbReference type="SAM" id="MobiDB-lite"/>
    </source>
</evidence>
<dbReference type="Gene3D" id="2.10.25.10">
    <property type="entry name" value="Laminin"/>
    <property type="match status" value="1"/>
</dbReference>
<dbReference type="EMBL" id="JAEHOC010000071">
    <property type="protein sequence ID" value="KAG2423974.1"/>
    <property type="molecule type" value="Genomic_DNA"/>
</dbReference>
<keyword evidence="4" id="KW-0245">EGF-like domain</keyword>
<keyword evidence="6" id="KW-0732">Signal</keyword>
<evidence type="ECO:0000256" key="2">
    <source>
        <dbReference type="ARBA" id="ARBA00010271"/>
    </source>
</evidence>
<dbReference type="InterPro" id="IPR004263">
    <property type="entry name" value="Exostosin"/>
</dbReference>